<organism evidence="8 9">
    <name type="scientific">Mycoplasma todarodis</name>
    <dbReference type="NCBI Taxonomy" id="1937191"/>
    <lineage>
        <taxon>Bacteria</taxon>
        <taxon>Bacillati</taxon>
        <taxon>Mycoplasmatota</taxon>
        <taxon>Mollicutes</taxon>
        <taxon>Mycoplasmataceae</taxon>
        <taxon>Mycoplasma</taxon>
    </lineage>
</organism>
<reference evidence="8 9" key="1">
    <citation type="submission" date="2018-02" db="EMBL/GenBank/DDBJ databases">
        <title>Mycoplasma marinum and Mycoplasma todarodis sp. nov., moderately halophilic and psychrotolerant mycoplasmas isolated from cephalopods.</title>
        <authorList>
            <person name="Viver T."/>
        </authorList>
    </citation>
    <scope>NUCLEOTIDE SEQUENCE [LARGE SCALE GENOMIC DNA]</scope>
    <source>
        <strain evidence="8 9">5H</strain>
    </source>
</reference>
<evidence type="ECO:0000256" key="5">
    <source>
        <dbReference type="SAM" id="Coils"/>
    </source>
</evidence>
<evidence type="ECO:0000313" key="9">
    <source>
        <dbReference type="Proteomes" id="UP000291072"/>
    </source>
</evidence>
<feature type="coiled-coil region" evidence="5">
    <location>
        <begin position="251"/>
        <end position="285"/>
    </location>
</feature>
<gene>
    <name evidence="8" type="ORF">C4B25_02675</name>
</gene>
<dbReference type="PANTHER" id="PTHR43776">
    <property type="entry name" value="TRANSPORT ATP-BINDING PROTEIN"/>
    <property type="match status" value="1"/>
</dbReference>
<evidence type="ECO:0000256" key="6">
    <source>
        <dbReference type="SAM" id="MobiDB-lite"/>
    </source>
</evidence>
<dbReference type="InterPro" id="IPR003593">
    <property type="entry name" value="AAA+_ATPase"/>
</dbReference>
<dbReference type="InterPro" id="IPR003439">
    <property type="entry name" value="ABC_transporter-like_ATP-bd"/>
</dbReference>
<dbReference type="Proteomes" id="UP000291072">
    <property type="component" value="Unassembled WGS sequence"/>
</dbReference>
<dbReference type="InterPro" id="IPR017871">
    <property type="entry name" value="ABC_transporter-like_CS"/>
</dbReference>
<dbReference type="OrthoDB" id="400883at2"/>
<feature type="compositionally biased region" description="Basic and acidic residues" evidence="6">
    <location>
        <begin position="795"/>
        <end position="810"/>
    </location>
</feature>
<evidence type="ECO:0000256" key="3">
    <source>
        <dbReference type="ARBA" id="ARBA00022741"/>
    </source>
</evidence>
<protein>
    <recommendedName>
        <fullName evidence="7">ABC transporter domain-containing protein</fullName>
    </recommendedName>
</protein>
<dbReference type="AlphaFoldDB" id="A0A4R0XPX1"/>
<keyword evidence="4" id="KW-0067">ATP-binding</keyword>
<dbReference type="Pfam" id="PF08352">
    <property type="entry name" value="oligo_HPY"/>
    <property type="match status" value="1"/>
</dbReference>
<dbReference type="EMBL" id="PSZP01000018">
    <property type="protein sequence ID" value="TCG10925.1"/>
    <property type="molecule type" value="Genomic_DNA"/>
</dbReference>
<feature type="compositionally biased region" description="Basic residues" evidence="6">
    <location>
        <begin position="853"/>
        <end position="865"/>
    </location>
</feature>
<dbReference type="RefSeq" id="WP_131613515.1">
    <property type="nucleotide sequence ID" value="NZ_PSZP01000018.1"/>
</dbReference>
<proteinExistence type="inferred from homology"/>
<dbReference type="GO" id="GO:0055085">
    <property type="term" value="P:transmembrane transport"/>
    <property type="evidence" value="ECO:0007669"/>
    <property type="project" value="UniProtKB-ARBA"/>
</dbReference>
<feature type="region of interest" description="Disordered" evidence="6">
    <location>
        <begin position="792"/>
        <end position="865"/>
    </location>
</feature>
<accession>A0A4R0XPX1</accession>
<dbReference type="GO" id="GO:0015833">
    <property type="term" value="P:peptide transport"/>
    <property type="evidence" value="ECO:0007669"/>
    <property type="project" value="InterPro"/>
</dbReference>
<dbReference type="PANTHER" id="PTHR43776:SF7">
    <property type="entry name" value="D,D-DIPEPTIDE TRANSPORT ATP-BINDING PROTEIN DDPF-RELATED"/>
    <property type="match status" value="1"/>
</dbReference>
<keyword evidence="5" id="KW-0175">Coiled coil</keyword>
<feature type="compositionally biased region" description="Basic residues" evidence="6">
    <location>
        <begin position="811"/>
        <end position="826"/>
    </location>
</feature>
<dbReference type="GO" id="GO:0005524">
    <property type="term" value="F:ATP binding"/>
    <property type="evidence" value="ECO:0007669"/>
    <property type="project" value="UniProtKB-KW"/>
</dbReference>
<dbReference type="Pfam" id="PF00005">
    <property type="entry name" value="ABC_tran"/>
    <property type="match status" value="2"/>
</dbReference>
<dbReference type="InterPro" id="IPR013563">
    <property type="entry name" value="Oligopep_ABC_C"/>
</dbReference>
<evidence type="ECO:0000256" key="4">
    <source>
        <dbReference type="ARBA" id="ARBA00022840"/>
    </source>
</evidence>
<dbReference type="GO" id="GO:0016887">
    <property type="term" value="F:ATP hydrolysis activity"/>
    <property type="evidence" value="ECO:0007669"/>
    <property type="project" value="InterPro"/>
</dbReference>
<comment type="similarity">
    <text evidence="1">Belongs to the ABC transporter superfamily.</text>
</comment>
<feature type="domain" description="ABC transporter" evidence="7">
    <location>
        <begin position="7"/>
        <end position="726"/>
    </location>
</feature>
<dbReference type="SMART" id="SM00382">
    <property type="entry name" value="AAA"/>
    <property type="match status" value="1"/>
</dbReference>
<comment type="caution">
    <text evidence="8">The sequence shown here is derived from an EMBL/GenBank/DDBJ whole genome shotgun (WGS) entry which is preliminary data.</text>
</comment>
<dbReference type="InterPro" id="IPR027417">
    <property type="entry name" value="P-loop_NTPase"/>
</dbReference>
<keyword evidence="2" id="KW-0813">Transport</keyword>
<keyword evidence="3" id="KW-0547">Nucleotide-binding</keyword>
<dbReference type="Gene3D" id="3.40.50.300">
    <property type="entry name" value="P-loop containing nucleotide triphosphate hydrolases"/>
    <property type="match status" value="2"/>
</dbReference>
<dbReference type="InterPro" id="IPR050319">
    <property type="entry name" value="ABC_transp_ATP-bind"/>
</dbReference>
<evidence type="ECO:0000259" key="7">
    <source>
        <dbReference type="PROSITE" id="PS50893"/>
    </source>
</evidence>
<keyword evidence="9" id="KW-1185">Reference proteome</keyword>
<dbReference type="SUPFAM" id="SSF52540">
    <property type="entry name" value="P-loop containing nucleoside triphosphate hydrolases"/>
    <property type="match status" value="1"/>
</dbReference>
<evidence type="ECO:0000256" key="2">
    <source>
        <dbReference type="ARBA" id="ARBA00022448"/>
    </source>
</evidence>
<dbReference type="PROSITE" id="PS50893">
    <property type="entry name" value="ABC_TRANSPORTER_2"/>
    <property type="match status" value="1"/>
</dbReference>
<sequence>MSNREVVKVSQLNKTFMSKNGVVKAIDNVSFSIKKGEIVGLIGESGSGKTTIGRSLLRLHIPDSGSIEIAGKEYASKKISKKDERSLRNNAQMIFQDPYSSLNGQKNILHIISEPLKVNGTDKKMVNEYLVDRSEMLLFFKSTLNTYFYETKWNHLEVKYTEQINAYNKIINELDAMQCDKTDVKLSLFNIAIGIYYKTLSAAHTQIINSSAENLHGFFNKWKELRSNIEKESVDDWDEIALLKAKKANKLAKKEVRASKATRELEKKIQELKEEILELKREEALEGNVSTAAFTELIEQHRLEMKEAKINMPLASNYGTQNFLNVSIAKAKKIIHELSQTLESENKFISIDSDELNQSILDTVAILYKDIFEKRRIAAKDNSVAKERYSDIHEELFDVDWTEESPYYKFIAKASKINDAKIKETEEKINAIEEMISQHNIELKELIEKDKMRDHEELSKKLKESEEILSKAILDNKTERIAFEEKYKEEFAVLKLEKETKIEELKLQLEEIKEKAIKAYEDKFEFIENFETDYLISEEETIKNESELKKLVNNSTKDKKDKNDSLVQEHWRLDKYQGIVQELFGIKRPFNLKRRLKKLLVRLEVFATLQHAGLQPAHAFRYPHEFSGGMRQRVGIARAIINKPKFIIADEPIAALDLSIQAQVVNMLLEQKERLGLAMLFIAHDLSMVRFNSDRILIMHLGKLVEYGETEEIFNNPKHPYTVNLIKTMPSLNNLAQGFKDSTFIPTYLEEYSMSNRPFYVQVDGKDHFVLADKKQAQKWVGSVVKKTCVDEPSDELKQKNSKQKDDTKTTAKKTTAKKTTTKKATSKVEEPKPKMVVPPKRRQKYQQVETRRSRKVSRLRKLNK</sequence>
<dbReference type="PROSITE" id="PS00211">
    <property type="entry name" value="ABC_TRANSPORTER_1"/>
    <property type="match status" value="1"/>
</dbReference>
<name>A0A4R0XPX1_9MOLU</name>
<evidence type="ECO:0000256" key="1">
    <source>
        <dbReference type="ARBA" id="ARBA00005417"/>
    </source>
</evidence>
<evidence type="ECO:0000313" key="8">
    <source>
        <dbReference type="EMBL" id="TCG10925.1"/>
    </source>
</evidence>
<feature type="coiled-coil region" evidence="5">
    <location>
        <begin position="422"/>
        <end position="522"/>
    </location>
</feature>